<keyword evidence="6" id="KW-0418">Kinase</keyword>
<keyword evidence="4" id="KW-1133">Transmembrane helix</keyword>
<dbReference type="NCBIfam" id="TIGR02916">
    <property type="entry name" value="PEP_his_kin"/>
    <property type="match status" value="1"/>
</dbReference>
<dbReference type="RefSeq" id="WP_182584994.1">
    <property type="nucleotide sequence ID" value="NZ_JABVCQ010000056.1"/>
</dbReference>
<dbReference type="GO" id="GO:0000155">
    <property type="term" value="F:phosphorelay sensor kinase activity"/>
    <property type="evidence" value="ECO:0007669"/>
    <property type="project" value="InterPro"/>
</dbReference>
<name>A0A839HET9_9GAMM</name>
<feature type="transmembrane region" description="Helical" evidence="4">
    <location>
        <begin position="98"/>
        <end position="119"/>
    </location>
</feature>
<keyword evidence="6" id="KW-0808">Transferase</keyword>
<dbReference type="InterPro" id="IPR003594">
    <property type="entry name" value="HATPase_dom"/>
</dbReference>
<dbReference type="CDD" id="cd00082">
    <property type="entry name" value="HisKA"/>
    <property type="match status" value="1"/>
</dbReference>
<dbReference type="InterPro" id="IPR014265">
    <property type="entry name" value="XrtA/PrsK"/>
</dbReference>
<feature type="transmembrane region" description="Helical" evidence="4">
    <location>
        <begin position="169"/>
        <end position="188"/>
    </location>
</feature>
<feature type="transmembrane region" description="Helical" evidence="4">
    <location>
        <begin position="6"/>
        <end position="26"/>
    </location>
</feature>
<dbReference type="PANTHER" id="PTHR43547:SF2">
    <property type="entry name" value="HYBRID SIGNAL TRANSDUCTION HISTIDINE KINASE C"/>
    <property type="match status" value="1"/>
</dbReference>
<dbReference type="SUPFAM" id="SSF47384">
    <property type="entry name" value="Homodimeric domain of signal transducing histidine kinase"/>
    <property type="match status" value="1"/>
</dbReference>
<dbReference type="EC" id="2.7.13.3" evidence="2"/>
<dbReference type="SUPFAM" id="SSF55874">
    <property type="entry name" value="ATPase domain of HSP90 chaperone/DNA topoisomerase II/histidine kinase"/>
    <property type="match status" value="1"/>
</dbReference>
<proteinExistence type="predicted"/>
<dbReference type="SUPFAM" id="SSF55781">
    <property type="entry name" value="GAF domain-like"/>
    <property type="match status" value="1"/>
</dbReference>
<feature type="transmembrane region" description="Helical" evidence="4">
    <location>
        <begin position="68"/>
        <end position="86"/>
    </location>
</feature>
<evidence type="ECO:0000313" key="6">
    <source>
        <dbReference type="EMBL" id="MBB1127373.1"/>
    </source>
</evidence>
<dbReference type="InterPro" id="IPR004358">
    <property type="entry name" value="Sig_transdc_His_kin-like_C"/>
</dbReference>
<dbReference type="PROSITE" id="PS50109">
    <property type="entry name" value="HIS_KIN"/>
    <property type="match status" value="1"/>
</dbReference>
<evidence type="ECO:0000256" key="3">
    <source>
        <dbReference type="ARBA" id="ARBA00022553"/>
    </source>
</evidence>
<feature type="transmembrane region" description="Helical" evidence="4">
    <location>
        <begin position="260"/>
        <end position="282"/>
    </location>
</feature>
<evidence type="ECO:0000256" key="2">
    <source>
        <dbReference type="ARBA" id="ARBA00012438"/>
    </source>
</evidence>
<gene>
    <name evidence="6" type="primary">prsK</name>
    <name evidence="6" type="ORF">HUK38_14270</name>
</gene>
<feature type="transmembrane region" description="Helical" evidence="4">
    <location>
        <begin position="230"/>
        <end position="254"/>
    </location>
</feature>
<dbReference type="PRINTS" id="PR00344">
    <property type="entry name" value="BCTRLSENSOR"/>
</dbReference>
<dbReference type="EMBL" id="JABVCQ010000056">
    <property type="protein sequence ID" value="MBB1127373.1"/>
    <property type="molecule type" value="Genomic_DNA"/>
</dbReference>
<evidence type="ECO:0000259" key="5">
    <source>
        <dbReference type="PROSITE" id="PS50109"/>
    </source>
</evidence>
<feature type="transmembrane region" description="Helical" evidence="4">
    <location>
        <begin position="33"/>
        <end position="53"/>
    </location>
</feature>
<reference evidence="6 7" key="1">
    <citation type="journal article" date="2020" name="Arch. Microbiol.">
        <title>The genome sequence of the giant phototrophic gammaproteobacterium Thiospirillum jenense gives insight into its physiological properties and phylogenetic relationships.</title>
        <authorList>
            <person name="Imhoff J.F."/>
            <person name="Meyer T.E."/>
            <person name="Kyndt J.A."/>
        </authorList>
    </citation>
    <scope>NUCLEOTIDE SEQUENCE [LARGE SCALE GENOMIC DNA]</scope>
    <source>
        <strain evidence="6 7">DSM 216</strain>
    </source>
</reference>
<dbReference type="InterPro" id="IPR029016">
    <property type="entry name" value="GAF-like_dom_sf"/>
</dbReference>
<dbReference type="Proteomes" id="UP000548632">
    <property type="component" value="Unassembled WGS sequence"/>
</dbReference>
<evidence type="ECO:0000313" key="7">
    <source>
        <dbReference type="Proteomes" id="UP000548632"/>
    </source>
</evidence>
<dbReference type="AlphaFoldDB" id="A0A839HET9"/>
<keyword evidence="7" id="KW-1185">Reference proteome</keyword>
<protein>
    <recommendedName>
        <fullName evidence="2">histidine kinase</fullName>
        <ecNumber evidence="2">2.7.13.3</ecNumber>
    </recommendedName>
</protein>
<dbReference type="InterPro" id="IPR036890">
    <property type="entry name" value="HATPase_C_sf"/>
</dbReference>
<organism evidence="6 7">
    <name type="scientific">Thiospirillum jenense</name>
    <dbReference type="NCBI Taxonomy" id="1653858"/>
    <lineage>
        <taxon>Bacteria</taxon>
        <taxon>Pseudomonadati</taxon>
        <taxon>Pseudomonadota</taxon>
        <taxon>Gammaproteobacteria</taxon>
        <taxon>Chromatiales</taxon>
        <taxon>Chromatiaceae</taxon>
        <taxon>Thiospirillum</taxon>
    </lineage>
</organism>
<comment type="caution">
    <text evidence="6">The sequence shown here is derived from an EMBL/GenBank/DDBJ whole genome shotgun (WGS) entry which is preliminary data.</text>
</comment>
<dbReference type="Gene3D" id="3.30.565.10">
    <property type="entry name" value="Histidine kinase-like ATPase, C-terminal domain"/>
    <property type="match status" value="1"/>
</dbReference>
<keyword evidence="4" id="KW-0472">Membrane</keyword>
<dbReference type="SMART" id="SM00387">
    <property type="entry name" value="HATPase_c"/>
    <property type="match status" value="1"/>
</dbReference>
<accession>A0A839HET9</accession>
<keyword evidence="3" id="KW-0597">Phosphoprotein</keyword>
<sequence length="701" mass="79247">MTVGFISYFAAFLAYTIFSILLLTAWRGRLTGAFALAATGSSVLWTGIALLWIDSDHAHSIWQWLNSIVEWFRNSTWLLFLTYILVIERDNSIRRTWFAFIIIVLFSTAFLTIVLPIWLDASGELWYSLLLKSQLFGAIGIAVVGLLLIEQLYRNRRFSNRWSIKHLCLGLGAIFAYDLFFYSEALLLQHINLRLWEARGLVNALVVPLIAVSTARNPSWSLELHVSRDVVFHSATLTGVGLYLIAMSGAGYYIQFIGGNWGIVLQTVFLFAAAVLLILLLFSAQLRARLRILLNTHFFSFKYDYREEWLRFTKNLAAGGEDVTAAVISALGMIIGSQEGWLWVRREAGGFECAGYVNTTAPLVTFEPEHHSLPVFLARTGWVIDLDEYHHRPDVYNELECPNWLLQLPQARLVIPLLLRNTLFGFVVLSQPRYQQTLNWEDRSLLKTAGLQAAVHVARHIADQALVRARQFEAFNQLSAYVAHDLKNLLAQQSLIVSNAEKHKHNPAFIEDVIQTVRSSVERMQRLMAQLRDGVRGDQLEVFALDVVLNEVIASRIKIKPAPQLLDSELNLQVRADRDRLRTVFSHLLQNAQEATNMQGQVTVRLQRHGNNHALIEIADDGCGMTVEFIRERLFRPFDSTKGLTGMGIGVFESRELIRLLGGELTVQSQAKIGTVFRMVLPIQPIANSAVNSITLPIQHS</sequence>
<dbReference type="Gene3D" id="3.30.450.40">
    <property type="match status" value="1"/>
</dbReference>
<dbReference type="InterPro" id="IPR036097">
    <property type="entry name" value="HisK_dim/P_sf"/>
</dbReference>
<evidence type="ECO:0000256" key="4">
    <source>
        <dbReference type="SAM" id="Phobius"/>
    </source>
</evidence>
<feature type="transmembrane region" description="Helical" evidence="4">
    <location>
        <begin position="125"/>
        <end position="149"/>
    </location>
</feature>
<evidence type="ECO:0000256" key="1">
    <source>
        <dbReference type="ARBA" id="ARBA00000085"/>
    </source>
</evidence>
<dbReference type="InterPro" id="IPR005467">
    <property type="entry name" value="His_kinase_dom"/>
</dbReference>
<dbReference type="Gene3D" id="1.10.287.130">
    <property type="match status" value="1"/>
</dbReference>
<dbReference type="InterPro" id="IPR003661">
    <property type="entry name" value="HisK_dim/P_dom"/>
</dbReference>
<dbReference type="SMART" id="SM00388">
    <property type="entry name" value="HisKA"/>
    <property type="match status" value="1"/>
</dbReference>
<comment type="catalytic activity">
    <reaction evidence="1">
        <text>ATP + protein L-histidine = ADP + protein N-phospho-L-histidine.</text>
        <dbReference type="EC" id="2.7.13.3"/>
    </reaction>
</comment>
<feature type="domain" description="Histidine kinase" evidence="5">
    <location>
        <begin position="481"/>
        <end position="685"/>
    </location>
</feature>
<dbReference type="Pfam" id="PF02518">
    <property type="entry name" value="HATPase_c"/>
    <property type="match status" value="1"/>
</dbReference>
<keyword evidence="4" id="KW-0812">Transmembrane</keyword>
<dbReference type="PANTHER" id="PTHR43547">
    <property type="entry name" value="TWO-COMPONENT HISTIDINE KINASE"/>
    <property type="match status" value="1"/>
</dbReference>